<dbReference type="EMBL" id="VITY01000002">
    <property type="protein sequence ID" value="TWC05880.1"/>
    <property type="molecule type" value="Genomic_DNA"/>
</dbReference>
<dbReference type="AlphaFoldDB" id="A0A560ME52"/>
<keyword evidence="5" id="KW-1185">Reference proteome</keyword>
<dbReference type="Gene3D" id="1.10.101.10">
    <property type="entry name" value="PGBD-like superfamily/PGBD"/>
    <property type="match status" value="1"/>
</dbReference>
<feature type="region of interest" description="Disordered" evidence="1">
    <location>
        <begin position="162"/>
        <end position="189"/>
    </location>
</feature>
<reference evidence="4 5" key="1">
    <citation type="submission" date="2019-06" db="EMBL/GenBank/DDBJ databases">
        <title>Genomic Encyclopedia of Type Strains, Phase IV (KMG-V): Genome sequencing to study the core and pangenomes of soil and plant-associated prokaryotes.</title>
        <authorList>
            <person name="Whitman W."/>
        </authorList>
    </citation>
    <scope>NUCLEOTIDE SEQUENCE [LARGE SCALE GENOMIC DNA]</scope>
    <source>
        <strain evidence="4 5">BR 10355</strain>
    </source>
</reference>
<organism evidence="4 5">
    <name type="scientific">Bradyrhizobium macuxiense</name>
    <dbReference type="NCBI Taxonomy" id="1755647"/>
    <lineage>
        <taxon>Bacteria</taxon>
        <taxon>Pseudomonadati</taxon>
        <taxon>Pseudomonadota</taxon>
        <taxon>Alphaproteobacteria</taxon>
        <taxon>Hyphomicrobiales</taxon>
        <taxon>Nitrobacteraceae</taxon>
        <taxon>Bradyrhizobium</taxon>
    </lineage>
</organism>
<sequence length="254" mass="26792">MPRQTLDDDETPRRRRGAKAVAIAAEEERGLVLRLLLHSPKDLVAGVLALSAIVAILINALFLQAGRHPSPMFGGSVVTLPPPAPAATVTSPMPRPRPAEAAARSVEPAAMEPSRPVDVKPVETRPAETRSVEAKPEPKPLEAKPVDPMANLVLKSTAAPPAAAASPAATPSSVMRPPAPIPTQHLSPAGKRIAAVQRTLTEYGYGQLKPTGTIGADTQHAIAKFERARKLPVTGQMSDRLVRELGTMIGHPID</sequence>
<evidence type="ECO:0000256" key="2">
    <source>
        <dbReference type="SAM" id="Phobius"/>
    </source>
</evidence>
<protein>
    <submittedName>
        <fullName evidence="4">Putative peptidoglycan binding protein</fullName>
    </submittedName>
</protein>
<dbReference type="Pfam" id="PF01471">
    <property type="entry name" value="PG_binding_1"/>
    <property type="match status" value="1"/>
</dbReference>
<evidence type="ECO:0000313" key="5">
    <source>
        <dbReference type="Proteomes" id="UP000321304"/>
    </source>
</evidence>
<dbReference type="RefSeq" id="WP_246667373.1">
    <property type="nucleotide sequence ID" value="NZ_VITY01000002.1"/>
</dbReference>
<feature type="compositionally biased region" description="Low complexity" evidence="1">
    <location>
        <begin position="99"/>
        <end position="112"/>
    </location>
</feature>
<feature type="transmembrane region" description="Helical" evidence="2">
    <location>
        <begin position="43"/>
        <end position="63"/>
    </location>
</feature>
<proteinExistence type="predicted"/>
<keyword evidence="2" id="KW-1133">Transmembrane helix</keyword>
<feature type="domain" description="Peptidoglycan binding-like" evidence="3">
    <location>
        <begin position="190"/>
        <end position="240"/>
    </location>
</feature>
<accession>A0A560ME52</accession>
<comment type="caution">
    <text evidence="4">The sequence shown here is derived from an EMBL/GenBank/DDBJ whole genome shotgun (WGS) entry which is preliminary data.</text>
</comment>
<dbReference type="InterPro" id="IPR002477">
    <property type="entry name" value="Peptidoglycan-bd-like"/>
</dbReference>
<dbReference type="Proteomes" id="UP000321304">
    <property type="component" value="Unassembled WGS sequence"/>
</dbReference>
<dbReference type="InterPro" id="IPR036366">
    <property type="entry name" value="PGBDSf"/>
</dbReference>
<gene>
    <name evidence="4" type="ORF">FBZ93_102193</name>
</gene>
<dbReference type="SUPFAM" id="SSF47090">
    <property type="entry name" value="PGBD-like"/>
    <property type="match status" value="1"/>
</dbReference>
<evidence type="ECO:0000259" key="3">
    <source>
        <dbReference type="Pfam" id="PF01471"/>
    </source>
</evidence>
<keyword evidence="2" id="KW-0812">Transmembrane</keyword>
<keyword evidence="2" id="KW-0472">Membrane</keyword>
<evidence type="ECO:0000256" key="1">
    <source>
        <dbReference type="SAM" id="MobiDB-lite"/>
    </source>
</evidence>
<dbReference type="STRING" id="1755647.AS156_37820"/>
<feature type="region of interest" description="Disordered" evidence="1">
    <location>
        <begin position="87"/>
        <end position="144"/>
    </location>
</feature>
<evidence type="ECO:0000313" key="4">
    <source>
        <dbReference type="EMBL" id="TWC05880.1"/>
    </source>
</evidence>
<feature type="compositionally biased region" description="Basic and acidic residues" evidence="1">
    <location>
        <begin position="115"/>
        <end position="144"/>
    </location>
</feature>
<feature type="compositionally biased region" description="Low complexity" evidence="1">
    <location>
        <begin position="162"/>
        <end position="173"/>
    </location>
</feature>
<name>A0A560ME52_9BRAD</name>
<dbReference type="InterPro" id="IPR036365">
    <property type="entry name" value="PGBD-like_sf"/>
</dbReference>